<organism evidence="1">
    <name type="scientific">Bradyrhizobium sp. LLZ17</name>
    <dbReference type="NCBI Taxonomy" id="3239388"/>
    <lineage>
        <taxon>Bacteria</taxon>
        <taxon>Pseudomonadati</taxon>
        <taxon>Pseudomonadota</taxon>
        <taxon>Alphaproteobacteria</taxon>
        <taxon>Hyphomicrobiales</taxon>
        <taxon>Nitrobacteraceae</taxon>
        <taxon>Bradyrhizobium</taxon>
    </lineage>
</organism>
<gene>
    <name evidence="1" type="ORF">AB8Z38_01295</name>
</gene>
<dbReference type="EMBL" id="CP165734">
    <property type="protein sequence ID" value="XDV58214.1"/>
    <property type="molecule type" value="Genomic_DNA"/>
</dbReference>
<protein>
    <recommendedName>
        <fullName evidence="2">Bacteriocin</fullName>
    </recommendedName>
</protein>
<evidence type="ECO:0000313" key="1">
    <source>
        <dbReference type="EMBL" id="XDV58214.1"/>
    </source>
</evidence>
<proteinExistence type="predicted"/>
<dbReference type="AlphaFoldDB" id="A0AB39XL29"/>
<reference evidence="1" key="1">
    <citation type="submission" date="2024-08" db="EMBL/GenBank/DDBJ databases">
        <authorList>
            <person name="Chaddad Z."/>
            <person name="Lamrabet M."/>
            <person name="Bouhnik O."/>
            <person name="Alami S."/>
            <person name="Wipf D."/>
            <person name="Courty P.E."/>
            <person name="Missbah El Idrissi M."/>
        </authorList>
    </citation>
    <scope>NUCLEOTIDE SEQUENCE</scope>
    <source>
        <strain evidence="1">LLZ17</strain>
    </source>
</reference>
<sequence length="56" mass="6064">MDKQQRDVTELELTLEDLNEVNGGVRNNQTEAWAAFAGGILKGFIEAGGHPSCQFG</sequence>
<accession>A0AB39XL29</accession>
<evidence type="ECO:0008006" key="2">
    <source>
        <dbReference type="Google" id="ProtNLM"/>
    </source>
</evidence>
<name>A0AB39XL29_9BRAD</name>
<dbReference type="RefSeq" id="WP_369722707.1">
    <property type="nucleotide sequence ID" value="NZ_CP165734.1"/>
</dbReference>